<organism evidence="6 7">
    <name type="scientific">Penicillium polonicum</name>
    <dbReference type="NCBI Taxonomy" id="60169"/>
    <lineage>
        <taxon>Eukaryota</taxon>
        <taxon>Fungi</taxon>
        <taxon>Dikarya</taxon>
        <taxon>Ascomycota</taxon>
        <taxon>Pezizomycotina</taxon>
        <taxon>Eurotiomycetes</taxon>
        <taxon>Eurotiomycetidae</taxon>
        <taxon>Eurotiales</taxon>
        <taxon>Aspergillaceae</taxon>
        <taxon>Penicillium</taxon>
    </lineage>
</organism>
<dbReference type="FunFam" id="3.10.450.50:FF:000005">
    <property type="entry name" value="Nuclear transport factor 2"/>
    <property type="match status" value="1"/>
</dbReference>
<dbReference type="OrthoDB" id="6507044at2759"/>
<dbReference type="AlphaFoldDB" id="A0A1V6NGV1"/>
<comment type="function">
    <text evidence="4">Facilitates protein transport into the nucleus. Could be part of a multicomponent system of cytosolic factors that assemble at the pore complex during nuclear import.</text>
</comment>
<dbReference type="STRING" id="60169.A0A1V6NGV1"/>
<evidence type="ECO:0000256" key="4">
    <source>
        <dbReference type="ARBA" id="ARBA00053082"/>
    </source>
</evidence>
<evidence type="ECO:0000256" key="2">
    <source>
        <dbReference type="ARBA" id="ARBA00022490"/>
    </source>
</evidence>
<comment type="caution">
    <text evidence="6">The sequence shown here is derived from an EMBL/GenBank/DDBJ whole genome shotgun (WGS) entry which is preliminary data.</text>
</comment>
<dbReference type="InterPro" id="IPR045875">
    <property type="entry name" value="NTF2"/>
</dbReference>
<dbReference type="Proteomes" id="UP000191408">
    <property type="component" value="Unassembled WGS sequence"/>
</dbReference>
<comment type="subcellular location">
    <subcellularLocation>
        <location evidence="1">Cytoplasm</location>
    </subcellularLocation>
</comment>
<dbReference type="GO" id="GO:0005737">
    <property type="term" value="C:cytoplasm"/>
    <property type="evidence" value="ECO:0007669"/>
    <property type="project" value="UniProtKB-SubCell"/>
</dbReference>
<dbReference type="EMBL" id="MDYM01000009">
    <property type="protein sequence ID" value="OQD63782.1"/>
    <property type="molecule type" value="Genomic_DNA"/>
</dbReference>
<evidence type="ECO:0000259" key="5">
    <source>
        <dbReference type="PROSITE" id="PS50177"/>
    </source>
</evidence>
<keyword evidence="2" id="KW-0963">Cytoplasm</keyword>
<dbReference type="InterPro" id="IPR002075">
    <property type="entry name" value="NTF2_dom"/>
</dbReference>
<keyword evidence="7" id="KW-1185">Reference proteome</keyword>
<name>A0A1V6NGV1_PENPO</name>
<dbReference type="SUPFAM" id="SSF54427">
    <property type="entry name" value="NTF2-like"/>
    <property type="match status" value="1"/>
</dbReference>
<dbReference type="GO" id="GO:0005635">
    <property type="term" value="C:nuclear envelope"/>
    <property type="evidence" value="ECO:0007669"/>
    <property type="project" value="UniProtKB-ARBA"/>
</dbReference>
<dbReference type="InterPro" id="IPR032710">
    <property type="entry name" value="NTF2-like_dom_sf"/>
</dbReference>
<sequence>MQTQYIYGYVLLRLVKAEALQYIRQRGIIGRTFPAPQPLINKYLSPFALNFLYPSNTIASPFSFFLSFQIYNFVKMADFNAIAQQFVQFYYQTFDGNRAGLAGLYRDQSMLTFETSSVQGVSAITEKLGALPFQKVQHQIATFDAQPSSGDGIVVLVTGALLVDEEQKPMNYTQCFKLQPDGAGSYFVLNDVFRLIYSAQ</sequence>
<reference evidence="7" key="1">
    <citation type="journal article" date="2017" name="Nat. Microbiol.">
        <title>Global analysis of biosynthetic gene clusters reveals vast potential of secondary metabolite production in Penicillium species.</title>
        <authorList>
            <person name="Nielsen J.C."/>
            <person name="Grijseels S."/>
            <person name="Prigent S."/>
            <person name="Ji B."/>
            <person name="Dainat J."/>
            <person name="Nielsen K.F."/>
            <person name="Frisvad J.C."/>
            <person name="Workman M."/>
            <person name="Nielsen J."/>
        </authorList>
    </citation>
    <scope>NUCLEOTIDE SEQUENCE [LARGE SCALE GENOMIC DNA]</scope>
    <source>
        <strain evidence="7">IBT 4502</strain>
    </source>
</reference>
<dbReference type="InterPro" id="IPR018222">
    <property type="entry name" value="Nuclear_transport_factor_2_euk"/>
</dbReference>
<accession>A0A1V6NGV1</accession>
<evidence type="ECO:0000313" key="7">
    <source>
        <dbReference type="Proteomes" id="UP000191408"/>
    </source>
</evidence>
<evidence type="ECO:0000313" key="6">
    <source>
        <dbReference type="EMBL" id="OQD63782.1"/>
    </source>
</evidence>
<proteinExistence type="predicted"/>
<evidence type="ECO:0000256" key="3">
    <source>
        <dbReference type="ARBA" id="ARBA00026247"/>
    </source>
</evidence>
<dbReference type="PROSITE" id="PS50177">
    <property type="entry name" value="NTF2_DOMAIN"/>
    <property type="match status" value="1"/>
</dbReference>
<dbReference type="PANTHER" id="PTHR12612">
    <property type="entry name" value="NUCLEAR TRANSPORT FACTOR 2"/>
    <property type="match status" value="1"/>
</dbReference>
<dbReference type="GO" id="GO:0006606">
    <property type="term" value="P:protein import into nucleus"/>
    <property type="evidence" value="ECO:0007669"/>
    <property type="project" value="UniProtKB-ARBA"/>
</dbReference>
<dbReference type="Gene3D" id="3.10.450.50">
    <property type="match status" value="1"/>
</dbReference>
<dbReference type="CDD" id="cd00780">
    <property type="entry name" value="NTF2"/>
    <property type="match status" value="1"/>
</dbReference>
<protein>
    <recommendedName>
        <fullName evidence="3">Nuclear transport factor 2</fullName>
    </recommendedName>
</protein>
<dbReference type="Pfam" id="PF02136">
    <property type="entry name" value="NTF2"/>
    <property type="match status" value="1"/>
</dbReference>
<evidence type="ECO:0000256" key="1">
    <source>
        <dbReference type="ARBA" id="ARBA00004496"/>
    </source>
</evidence>
<gene>
    <name evidence="6" type="ORF">PENPOL_c009G04578</name>
</gene>
<feature type="domain" description="NTF2" evidence="5">
    <location>
        <begin position="82"/>
        <end position="195"/>
    </location>
</feature>